<dbReference type="Gene3D" id="3.40.570.10">
    <property type="entry name" value="Extracellular Endonuclease, subunit A"/>
    <property type="match status" value="1"/>
</dbReference>
<keyword evidence="12" id="KW-0812">Transmembrane</keyword>
<dbReference type="SUPFAM" id="SSF54060">
    <property type="entry name" value="His-Me finger endonucleases"/>
    <property type="match status" value="1"/>
</dbReference>
<keyword evidence="12" id="KW-1133">Transmembrane helix</keyword>
<evidence type="ECO:0000256" key="6">
    <source>
        <dbReference type="ARBA" id="ARBA00022801"/>
    </source>
</evidence>
<dbReference type="InterPro" id="IPR001604">
    <property type="entry name" value="Endo_G_ENPP1-like_dom"/>
</dbReference>
<keyword evidence="12" id="KW-0472">Membrane</keyword>
<dbReference type="GO" id="GO:0016787">
    <property type="term" value="F:hydrolase activity"/>
    <property type="evidence" value="ECO:0007669"/>
    <property type="project" value="UniProtKB-KW"/>
</dbReference>
<dbReference type="PROSITE" id="PS01070">
    <property type="entry name" value="NUCLEASE_NON_SPEC"/>
    <property type="match status" value="1"/>
</dbReference>
<dbReference type="SMART" id="SM00477">
    <property type="entry name" value="NUC"/>
    <property type="match status" value="1"/>
</dbReference>
<evidence type="ECO:0000256" key="5">
    <source>
        <dbReference type="ARBA" id="ARBA00022759"/>
    </source>
</evidence>
<evidence type="ECO:0000256" key="1">
    <source>
        <dbReference type="ARBA" id="ARBA00001946"/>
    </source>
</evidence>
<dbReference type="InterPro" id="IPR044929">
    <property type="entry name" value="DNA/RNA_non-sp_Endonuclease_sf"/>
</dbReference>
<evidence type="ECO:0000256" key="7">
    <source>
        <dbReference type="ARBA" id="ARBA00022842"/>
    </source>
</evidence>
<keyword evidence="7" id="KW-0460">Magnesium</keyword>
<feature type="domain" description="ENPP1-3/EXOG-like endonuclease/phosphodiesterase" evidence="14">
    <location>
        <begin position="71"/>
        <end position="260"/>
    </location>
</feature>
<dbReference type="EMBL" id="RCZP01000012">
    <property type="protein sequence ID" value="TPG55742.1"/>
    <property type="molecule type" value="Genomic_DNA"/>
</dbReference>
<proteinExistence type="inferred from homology"/>
<dbReference type="Pfam" id="PF01223">
    <property type="entry name" value="Endonuclease_NS"/>
    <property type="match status" value="1"/>
</dbReference>
<dbReference type="InterPro" id="IPR040255">
    <property type="entry name" value="Non-specific_endonuclease"/>
</dbReference>
<evidence type="ECO:0000256" key="2">
    <source>
        <dbReference type="ARBA" id="ARBA00010052"/>
    </source>
</evidence>
<dbReference type="GO" id="GO:0046872">
    <property type="term" value="F:metal ion binding"/>
    <property type="evidence" value="ECO:0007669"/>
    <property type="project" value="UniProtKB-KW"/>
</dbReference>
<feature type="chain" id="PRO_5021297411" description="Endonuclease" evidence="13">
    <location>
        <begin position="41"/>
        <end position="340"/>
    </location>
</feature>
<keyword evidence="6 10" id="KW-0378">Hydrolase</keyword>
<evidence type="ECO:0000256" key="12">
    <source>
        <dbReference type="SAM" id="Phobius"/>
    </source>
</evidence>
<feature type="active site" description="Proton acceptor" evidence="8">
    <location>
        <position position="135"/>
    </location>
</feature>
<feature type="transmembrane region" description="Helical" evidence="12">
    <location>
        <begin position="320"/>
        <end position="338"/>
    </location>
</feature>
<dbReference type="InterPro" id="IPR018524">
    <property type="entry name" value="DNA/RNA_endonuclease_AS"/>
</dbReference>
<keyword evidence="5 10" id="KW-0255">Endonuclease</keyword>
<evidence type="ECO:0000256" key="11">
    <source>
        <dbReference type="SAM" id="MobiDB-lite"/>
    </source>
</evidence>
<dbReference type="GO" id="GO:0004519">
    <property type="term" value="F:endonuclease activity"/>
    <property type="evidence" value="ECO:0007669"/>
    <property type="project" value="UniProtKB-UniRule"/>
</dbReference>
<evidence type="ECO:0000259" key="14">
    <source>
        <dbReference type="SMART" id="SM00477"/>
    </source>
</evidence>
<evidence type="ECO:0000256" key="10">
    <source>
        <dbReference type="RuleBase" id="RU366055"/>
    </source>
</evidence>
<feature type="domain" description="DNA/RNA non-specific endonuclease/pyrophosphatase/phosphodiesterase" evidence="15">
    <location>
        <begin position="70"/>
        <end position="260"/>
    </location>
</feature>
<keyword evidence="4 9" id="KW-0479">Metal-binding</keyword>
<dbReference type="OrthoDB" id="9811262at2"/>
<reference evidence="16 17" key="1">
    <citation type="journal article" date="2019" name="Environ. Microbiol.">
        <title>Species interactions and distinct microbial communities in high Arctic permafrost affected cryosols are associated with the CH4 and CO2 gas fluxes.</title>
        <authorList>
            <person name="Altshuler I."/>
            <person name="Hamel J."/>
            <person name="Turney S."/>
            <person name="Magnuson E."/>
            <person name="Levesque R."/>
            <person name="Greer C."/>
            <person name="Whyte L.G."/>
        </authorList>
    </citation>
    <scope>NUCLEOTIDE SEQUENCE [LARGE SCALE GENOMIC DNA]</scope>
    <source>
        <strain evidence="16 17">S9.3B</strain>
    </source>
</reference>
<dbReference type="AlphaFoldDB" id="A0A502G2F0"/>
<evidence type="ECO:0000256" key="13">
    <source>
        <dbReference type="SAM" id="SignalP"/>
    </source>
</evidence>
<keyword evidence="3 10" id="KW-0540">Nuclease</keyword>
<dbReference type="PANTHER" id="PTHR13966">
    <property type="entry name" value="ENDONUCLEASE RELATED"/>
    <property type="match status" value="1"/>
</dbReference>
<evidence type="ECO:0000256" key="3">
    <source>
        <dbReference type="ARBA" id="ARBA00022722"/>
    </source>
</evidence>
<evidence type="ECO:0000256" key="8">
    <source>
        <dbReference type="PIRSR" id="PIRSR640255-1"/>
    </source>
</evidence>
<dbReference type="GO" id="GO:0003676">
    <property type="term" value="F:nucleic acid binding"/>
    <property type="evidence" value="ECO:0007669"/>
    <property type="project" value="InterPro"/>
</dbReference>
<dbReference type="PANTHER" id="PTHR13966:SF5">
    <property type="entry name" value="ENDONUCLEASE G, MITOCHONDRIAL"/>
    <property type="match status" value="1"/>
</dbReference>
<comment type="cofactor">
    <cofactor evidence="1 10">
        <name>Mg(2+)</name>
        <dbReference type="ChEBI" id="CHEBI:18420"/>
    </cofactor>
</comment>
<organism evidence="16 17">
    <name type="scientific">Muricoccus nepalensis</name>
    <dbReference type="NCBI Taxonomy" id="1854500"/>
    <lineage>
        <taxon>Bacteria</taxon>
        <taxon>Pseudomonadati</taxon>
        <taxon>Pseudomonadota</taxon>
        <taxon>Alphaproteobacteria</taxon>
        <taxon>Acetobacterales</taxon>
        <taxon>Roseomonadaceae</taxon>
        <taxon>Muricoccus</taxon>
    </lineage>
</organism>
<accession>A0A502G2F0</accession>
<dbReference type="InterPro" id="IPR020821">
    <property type="entry name" value="ENPP1-3/EXOG-like_nuc-like"/>
</dbReference>
<dbReference type="Proteomes" id="UP000317078">
    <property type="component" value="Unassembled WGS sequence"/>
</dbReference>
<keyword evidence="17" id="KW-1185">Reference proteome</keyword>
<feature type="compositionally biased region" description="Basic and acidic residues" evidence="11">
    <location>
        <begin position="291"/>
        <end position="310"/>
    </location>
</feature>
<feature type="signal peptide" evidence="13">
    <location>
        <begin position="1"/>
        <end position="40"/>
    </location>
</feature>
<feature type="binding site" evidence="9">
    <location>
        <position position="165"/>
    </location>
    <ligand>
        <name>Mg(2+)</name>
        <dbReference type="ChEBI" id="CHEBI:18420"/>
        <note>catalytic</note>
    </ligand>
</feature>
<comment type="similarity">
    <text evidence="2 10">Belongs to the DNA/RNA non-specific endonuclease family.</text>
</comment>
<protein>
    <recommendedName>
        <fullName evidence="10">Endonuclease</fullName>
        <ecNumber evidence="10">3.1.30.-</ecNumber>
    </recommendedName>
</protein>
<comment type="caution">
    <text evidence="16">The sequence shown here is derived from an EMBL/GenBank/DDBJ whole genome shotgun (WGS) entry which is preliminary data.</text>
</comment>
<keyword evidence="13" id="KW-0732">Signal</keyword>
<evidence type="ECO:0000259" key="15">
    <source>
        <dbReference type="SMART" id="SM00892"/>
    </source>
</evidence>
<evidence type="ECO:0000256" key="4">
    <source>
        <dbReference type="ARBA" id="ARBA00022723"/>
    </source>
</evidence>
<dbReference type="InterPro" id="IPR044925">
    <property type="entry name" value="His-Me_finger_sf"/>
</dbReference>
<evidence type="ECO:0000256" key="9">
    <source>
        <dbReference type="PIRSR" id="PIRSR640255-2"/>
    </source>
</evidence>
<feature type="region of interest" description="Disordered" evidence="11">
    <location>
        <begin position="273"/>
        <end position="313"/>
    </location>
</feature>
<gene>
    <name evidence="16" type="ORF">EAH89_14380</name>
</gene>
<name>A0A502G2F0_9PROT</name>
<evidence type="ECO:0000313" key="16">
    <source>
        <dbReference type="EMBL" id="TPG55742.1"/>
    </source>
</evidence>
<sequence length="340" mass="35791">MRVSSSTPGHRATGLSRPSLRAIGLALLLGLLLASPPAVAAPSACPEHFANGSAPGILRPALAARVRELCFEGYAVLHSGVSRTPLAVAEHLTRARMAGAREVGRDGTFHEEERLPYDERAQLADYARSGFDRGHMAPSGDMATPTSMVESFSLANMVPQHPASNRCIWEGIESAVRRFAADEGEVYVVTGPVFAGESLERIGGRVLVPTSLYKAVYAPRRGAAAAYLAPNGPGLAWQAVSLAELRGITGIEVFPGVPVAARDRLLSLPAPRSSRARGACEGQAETAEPGGRARDGGAKPERPSPTREAEAEGWSVTTRVAAGLVVVVMIALLVRVLGRR</sequence>
<dbReference type="SMART" id="SM00892">
    <property type="entry name" value="Endonuclease_NS"/>
    <property type="match status" value="1"/>
</dbReference>
<dbReference type="EC" id="3.1.30.-" evidence="10"/>
<evidence type="ECO:0000313" key="17">
    <source>
        <dbReference type="Proteomes" id="UP000317078"/>
    </source>
</evidence>